<dbReference type="RefSeq" id="WP_030249502.1">
    <property type="nucleotide sequence ID" value="NZ_JBHEZZ010000025.1"/>
</dbReference>
<keyword evidence="1" id="KW-0472">Membrane</keyword>
<evidence type="ECO:0000313" key="3">
    <source>
        <dbReference type="Proteomes" id="UP001592528"/>
    </source>
</evidence>
<feature type="transmembrane region" description="Helical" evidence="1">
    <location>
        <begin position="39"/>
        <end position="60"/>
    </location>
</feature>
<proteinExistence type="predicted"/>
<dbReference type="GO" id="GO:0016787">
    <property type="term" value="F:hydrolase activity"/>
    <property type="evidence" value="ECO:0007669"/>
    <property type="project" value="UniProtKB-KW"/>
</dbReference>
<dbReference type="EMBL" id="JBHEZZ010000025">
    <property type="protein sequence ID" value="MFC1405951.1"/>
    <property type="molecule type" value="Genomic_DNA"/>
</dbReference>
<keyword evidence="1" id="KW-0812">Transmembrane</keyword>
<gene>
    <name evidence="2" type="ORF">ACEZDJ_32130</name>
</gene>
<dbReference type="InterPro" id="IPR050583">
    <property type="entry name" value="Mycobacterial_A85_antigen"/>
</dbReference>
<accession>A0ABV6UX58</accession>
<dbReference type="Gene3D" id="3.40.50.1820">
    <property type="entry name" value="alpha/beta hydrolase"/>
    <property type="match status" value="1"/>
</dbReference>
<keyword evidence="3" id="KW-1185">Reference proteome</keyword>
<dbReference type="SUPFAM" id="SSF53474">
    <property type="entry name" value="alpha/beta-Hydrolases"/>
    <property type="match status" value="1"/>
</dbReference>
<reference evidence="2 3" key="1">
    <citation type="submission" date="2024-09" db="EMBL/GenBank/DDBJ databases">
        <authorList>
            <person name="Lee S.D."/>
        </authorList>
    </citation>
    <scope>NUCLEOTIDE SEQUENCE [LARGE SCALE GENOMIC DNA]</scope>
    <source>
        <strain evidence="2 3">N1-5</strain>
    </source>
</reference>
<dbReference type="PANTHER" id="PTHR48098:SF1">
    <property type="entry name" value="DIACYLGLYCEROL ACYLTRANSFERASE_MYCOLYLTRANSFERASE AG85A"/>
    <property type="match status" value="1"/>
</dbReference>
<dbReference type="Proteomes" id="UP001592528">
    <property type="component" value="Unassembled WGS sequence"/>
</dbReference>
<dbReference type="Pfam" id="PF00756">
    <property type="entry name" value="Esterase"/>
    <property type="match status" value="1"/>
</dbReference>
<keyword evidence="2" id="KW-0378">Hydrolase</keyword>
<evidence type="ECO:0000313" key="2">
    <source>
        <dbReference type="EMBL" id="MFC1405951.1"/>
    </source>
</evidence>
<feature type="transmembrane region" description="Helical" evidence="1">
    <location>
        <begin position="6"/>
        <end position="27"/>
    </location>
</feature>
<keyword evidence="1" id="KW-1133">Transmembrane helix</keyword>
<sequence>MSLTGTPFFVVTILLVVLTVVVLVLVWNRIPGPAPVKTTARVGLIVFSQFTAVLMVLVFVNNRMGPFYDTWGSLFGQDASVQLTASGGSGDGRGASGASDVSAQKLSFGKYNSDVLSADAVGPESRIKGDIYVWLPPQYNEPAYAHTDFPVLELLPGTPGTPKAWFGSMHADSAMRTLMSEGKVKPMILVSAKINMFGGSRDSGCANLPGSYQTATWLAKDVPALMKHNFRVSGNPKNWGIAGYSAGGYCAANLTVKYPQVFHAGVSMSGYNAPDAAVVLKDPALAAANNPLLLLEKAKQQPDIVLMAQGVRTDGTTVEDARALIRALHKPGTSQVLTLSSGDHDTRTFIKEMTPMLTWMSKQITGR</sequence>
<comment type="caution">
    <text evidence="2">The sequence shown here is derived from an EMBL/GenBank/DDBJ whole genome shotgun (WGS) entry which is preliminary data.</text>
</comment>
<organism evidence="2 3">
    <name type="scientific">Streptacidiphilus cavernicola</name>
    <dbReference type="NCBI Taxonomy" id="3342716"/>
    <lineage>
        <taxon>Bacteria</taxon>
        <taxon>Bacillati</taxon>
        <taxon>Actinomycetota</taxon>
        <taxon>Actinomycetes</taxon>
        <taxon>Kitasatosporales</taxon>
        <taxon>Streptomycetaceae</taxon>
        <taxon>Streptacidiphilus</taxon>
    </lineage>
</organism>
<dbReference type="PANTHER" id="PTHR48098">
    <property type="entry name" value="ENTEROCHELIN ESTERASE-RELATED"/>
    <property type="match status" value="1"/>
</dbReference>
<evidence type="ECO:0000256" key="1">
    <source>
        <dbReference type="SAM" id="Phobius"/>
    </source>
</evidence>
<protein>
    <submittedName>
        <fullName evidence="2">Alpha/beta hydrolase</fullName>
    </submittedName>
</protein>
<name>A0ABV6UX58_9ACTN</name>
<dbReference type="InterPro" id="IPR029058">
    <property type="entry name" value="AB_hydrolase_fold"/>
</dbReference>
<dbReference type="InterPro" id="IPR000801">
    <property type="entry name" value="Esterase-like"/>
</dbReference>